<proteinExistence type="predicted"/>
<organism evidence="3 4">
    <name type="scientific">Halteria grandinella</name>
    <dbReference type="NCBI Taxonomy" id="5974"/>
    <lineage>
        <taxon>Eukaryota</taxon>
        <taxon>Sar</taxon>
        <taxon>Alveolata</taxon>
        <taxon>Ciliophora</taxon>
        <taxon>Intramacronucleata</taxon>
        <taxon>Spirotrichea</taxon>
        <taxon>Stichotrichia</taxon>
        <taxon>Sporadotrichida</taxon>
        <taxon>Halteriidae</taxon>
        <taxon>Halteria</taxon>
    </lineage>
</organism>
<feature type="region of interest" description="Disordered" evidence="2">
    <location>
        <begin position="85"/>
        <end position="122"/>
    </location>
</feature>
<feature type="compositionally biased region" description="Polar residues" evidence="2">
    <location>
        <begin position="59"/>
        <end position="68"/>
    </location>
</feature>
<keyword evidence="1" id="KW-0175">Coiled coil</keyword>
<feature type="region of interest" description="Disordered" evidence="2">
    <location>
        <begin position="687"/>
        <end position="758"/>
    </location>
</feature>
<comment type="caution">
    <text evidence="3">The sequence shown here is derived from an EMBL/GenBank/DDBJ whole genome shotgun (WGS) entry which is preliminary data.</text>
</comment>
<gene>
    <name evidence="3" type="ORF">FGO68_gene2371</name>
</gene>
<evidence type="ECO:0000256" key="1">
    <source>
        <dbReference type="SAM" id="Coils"/>
    </source>
</evidence>
<evidence type="ECO:0000313" key="3">
    <source>
        <dbReference type="EMBL" id="TNV87052.1"/>
    </source>
</evidence>
<dbReference type="OrthoDB" id="10659613at2759"/>
<feature type="region of interest" description="Disordered" evidence="2">
    <location>
        <begin position="494"/>
        <end position="516"/>
    </location>
</feature>
<evidence type="ECO:0000256" key="2">
    <source>
        <dbReference type="SAM" id="MobiDB-lite"/>
    </source>
</evidence>
<dbReference type="Proteomes" id="UP000785679">
    <property type="component" value="Unassembled WGS sequence"/>
</dbReference>
<reference evidence="3" key="1">
    <citation type="submission" date="2019-06" db="EMBL/GenBank/DDBJ databases">
        <authorList>
            <person name="Zheng W."/>
        </authorList>
    </citation>
    <scope>NUCLEOTIDE SEQUENCE</scope>
    <source>
        <strain evidence="3">QDHG01</strain>
    </source>
</reference>
<keyword evidence="4" id="KW-1185">Reference proteome</keyword>
<feature type="region of interest" description="Disordered" evidence="2">
    <location>
        <begin position="1"/>
        <end position="70"/>
    </location>
</feature>
<feature type="coiled-coil region" evidence="1">
    <location>
        <begin position="528"/>
        <end position="598"/>
    </location>
</feature>
<dbReference type="EMBL" id="RRYP01000654">
    <property type="protein sequence ID" value="TNV87052.1"/>
    <property type="molecule type" value="Genomic_DNA"/>
</dbReference>
<feature type="compositionally biased region" description="Basic and acidic residues" evidence="2">
    <location>
        <begin position="88"/>
        <end position="106"/>
    </location>
</feature>
<feature type="compositionally biased region" description="Basic and acidic residues" evidence="2">
    <location>
        <begin position="507"/>
        <end position="516"/>
    </location>
</feature>
<dbReference type="AlphaFoldDB" id="A0A8J8P2X1"/>
<feature type="compositionally biased region" description="Low complexity" evidence="2">
    <location>
        <begin position="1"/>
        <end position="17"/>
    </location>
</feature>
<feature type="compositionally biased region" description="Polar residues" evidence="2">
    <location>
        <begin position="18"/>
        <end position="29"/>
    </location>
</feature>
<feature type="compositionally biased region" description="Polar residues" evidence="2">
    <location>
        <begin position="494"/>
        <end position="506"/>
    </location>
</feature>
<name>A0A8J8P2X1_HALGN</name>
<evidence type="ECO:0000313" key="4">
    <source>
        <dbReference type="Proteomes" id="UP000785679"/>
    </source>
</evidence>
<accession>A0A8J8P2X1</accession>
<feature type="region of interest" description="Disordered" evidence="2">
    <location>
        <begin position="413"/>
        <end position="435"/>
    </location>
</feature>
<sequence>MMQQQNQNSSNLLQPPNGSNRQSVSQAPRNFQLPGDTSDEQTRANAADQQVFVIHPDDSNPSEGQSSEGIDPQAALQNQLLYDQAEESNERLDRNDSAPSRDEGQREQPNQGYQGGGNGKKIMVLDPPMSQADYLNYHMQAAEQQRAAMLANMSTSEEDQQQQDEEIELSKDQIWRQLEEQRFHQLKLAAVNLSSDMLLQQSRCPKCTLLPPCKHYSNLEEMIQDVSHFIAKPHFKEHLSPKKREIIFRTLREYKHEIENGTFNKPQQIIDPTPISSGRAKNATIFSKGFESVTDQLHVDHGLMDQFMKHRVNFKGDNVLQQQPPTPNAQPIPRQQPVVKAVRNVQMSNTVVGGPLINPNKLPNLLNQDLKHNALPQLNPLNFSKLGTSNLLLQNLPVSQSSQRARQENFLRKRQGNGGSPVPVDSHRNHNNLSTISGREYDLSSARKTAQRDRTTVRIRTKGNQYVYQEGSFAHPLYSVKNESVRQNAYNTLNASMDQRKSSSSPKNRDISPEERERVQHLLFKYREEKIQKEIDKIEQERRFAEIIKLKKREESDKLKRYNEQLKEKLAQHQQIKYQELQDKMEQARREQVKIIERERQRKDFYEQQRKYINNYKVLKKKTDDLLMMPGGGGGFSQNNDALNSFYERQQNFGFPITTTHDGGIMSQFKQNPNAVEKLNADIKAGQVQLDDTPFSKNPAKPKRQETEDDTNFLESDPRTPPIGNNNKRGDREEVLDSLDLVGGPGAQAKMGSQAAFE</sequence>
<protein>
    <submittedName>
        <fullName evidence="3">Uncharacterized protein</fullName>
    </submittedName>
</protein>